<dbReference type="EMBL" id="DS999641">
    <property type="protein sequence ID" value="EFE64794.2"/>
    <property type="molecule type" value="Genomic_DNA"/>
</dbReference>
<protein>
    <submittedName>
        <fullName evidence="1">Predicted protein</fullName>
    </submittedName>
</protein>
<sequence>MLASQPGRRGLGGVVEAQFFVVRFGQQEAIPVAGPQQHMLFHGGDGDGDQPRKVAAEPLGDVLGVLRGRVDRGAEISRASSVFPNTGTLGIRRARATYPSLSLREVCYP</sequence>
<evidence type="ECO:0000313" key="2">
    <source>
        <dbReference type="Proteomes" id="UP000003824"/>
    </source>
</evidence>
<dbReference type="AlphaFoldDB" id="D5ZSS3"/>
<accession>D5ZSS3</accession>
<gene>
    <name evidence="1" type="ORF">SSFG_00051</name>
</gene>
<evidence type="ECO:0000313" key="1">
    <source>
        <dbReference type="EMBL" id="EFE64794.2"/>
    </source>
</evidence>
<reference evidence="2" key="1">
    <citation type="submission" date="2008-12" db="EMBL/GenBank/DDBJ databases">
        <title>Annotation of Streptomyces ghanaensis ATCC 14672.</title>
        <authorList>
            <consortium name="The Broad Institute Genome Sequencing Platform"/>
            <consortium name="Broad Institute Microbial Sequencing Center"/>
            <person name="Fischbach M."/>
            <person name="Ward D."/>
            <person name="Young S."/>
            <person name="Kodira C.D."/>
            <person name="Zeng Q."/>
            <person name="Koehrsen M."/>
            <person name="Godfrey P."/>
            <person name="Alvarado L."/>
            <person name="Berlin A.M."/>
            <person name="Borenstein D."/>
            <person name="Chen Z."/>
            <person name="Engels R."/>
            <person name="Freedman E."/>
            <person name="Gellesch M."/>
            <person name="Goldberg J."/>
            <person name="Griggs A."/>
            <person name="Gujja S."/>
            <person name="Heiman D.I."/>
            <person name="Hepburn T.A."/>
            <person name="Howarth C."/>
            <person name="Jen D."/>
            <person name="Larson L."/>
            <person name="Lewis B."/>
            <person name="Mehta T."/>
            <person name="Park D."/>
            <person name="Pearson M."/>
            <person name="Roberts A."/>
            <person name="Saif S."/>
            <person name="Shea T.D."/>
            <person name="Shenoy N."/>
            <person name="Sisk P."/>
            <person name="Stolte C."/>
            <person name="Sykes S.N."/>
            <person name="Walk T."/>
            <person name="White J."/>
            <person name="Yandava C."/>
            <person name="Straight P."/>
            <person name="Clardy J."/>
            <person name="Hung D."/>
            <person name="Kolter R."/>
            <person name="Mekalanos J."/>
            <person name="Walker S."/>
            <person name="Walsh C.T."/>
            <person name="Wieland B.L.C."/>
            <person name="Ilzarbe M."/>
            <person name="Galagan J."/>
            <person name="Nusbaum C."/>
            <person name="Birren B."/>
        </authorList>
    </citation>
    <scope>NUCLEOTIDE SEQUENCE [LARGE SCALE GENOMIC DNA]</scope>
    <source>
        <strain evidence="2">ATCC 14672 / DSM 40746 / JCM 4963 / KCTC 9882 / NRRL B-12104 / FH 1290</strain>
    </source>
</reference>
<dbReference type="Proteomes" id="UP000003824">
    <property type="component" value="Unassembled WGS sequence"/>
</dbReference>
<name>D5ZSS3_STRV1</name>
<organism evidence="1 2">
    <name type="scientific">Streptomyces viridosporus (strain ATCC 14672 / DSM 40746 / JCM 4963 / KCTC 9882 / NRRL B-12104 / FH 1290)</name>
    <name type="common">Streptomyces ghanaensis</name>
    <dbReference type="NCBI Taxonomy" id="566461"/>
    <lineage>
        <taxon>Bacteria</taxon>
        <taxon>Bacillati</taxon>
        <taxon>Actinomycetota</taxon>
        <taxon>Actinomycetes</taxon>
        <taxon>Kitasatosporales</taxon>
        <taxon>Streptomycetaceae</taxon>
        <taxon>Streptomyces</taxon>
    </lineage>
</organism>
<proteinExistence type="predicted"/>